<dbReference type="AlphaFoldDB" id="A0AAD9GD83"/>
<protein>
    <submittedName>
        <fullName evidence="6">Membrane protein</fullName>
    </submittedName>
</protein>
<evidence type="ECO:0000313" key="7">
    <source>
        <dbReference type="Proteomes" id="UP001195914"/>
    </source>
</evidence>
<evidence type="ECO:0000256" key="3">
    <source>
        <dbReference type="ARBA" id="ARBA00022989"/>
    </source>
</evidence>
<sequence>MCAYHKAGIGIIILIETLVFSYVHGITKQFSSYRGVWINERNLDNATSGALLSLALTHLLPEGFGEENGLKTAYVDVRGFIMGMPILLLVTIDFLAGHHCGGHSAVDPGVKSLNCSSIPNVAECQLEHVHAFSEHVTLSHLSTDLDSKTETFGERIEIMKLRLKQLFTSRALYLLLTFYGTLLGSQHGNAGAIWGMGFGIFAHKWAECLVLNATVTNLVKGQVLRHLCTIAFAACVPIGILIGALVKDGTGTLQAVFQLLAVGFFLYLSFELLTHRGSDVDNTKEFPLWISYFSGAVVMAMILVGVEVLENVNGTSASEKH</sequence>
<comment type="caution">
    <text evidence="6">The sequence shown here is derived from an EMBL/GenBank/DDBJ whole genome shotgun (WGS) entry which is preliminary data.</text>
</comment>
<keyword evidence="2 5" id="KW-0812">Transmembrane</keyword>
<evidence type="ECO:0000256" key="1">
    <source>
        <dbReference type="ARBA" id="ARBA00004141"/>
    </source>
</evidence>
<comment type="subcellular location">
    <subcellularLocation>
        <location evidence="1">Membrane</location>
        <topology evidence="1">Multi-pass membrane protein</topology>
    </subcellularLocation>
</comment>
<evidence type="ECO:0000256" key="4">
    <source>
        <dbReference type="ARBA" id="ARBA00023136"/>
    </source>
</evidence>
<feature type="transmembrane region" description="Helical" evidence="5">
    <location>
        <begin position="252"/>
        <end position="274"/>
    </location>
</feature>
<reference evidence="6" key="1">
    <citation type="journal article" date="2014" name="Nucleic Acids Res.">
        <title>The evolutionary dynamics of variant antigen genes in Babesia reveal a history of genomic innovation underlying host-parasite interaction.</title>
        <authorList>
            <person name="Jackson A.P."/>
            <person name="Otto T.D."/>
            <person name="Darby A."/>
            <person name="Ramaprasad A."/>
            <person name="Xia D."/>
            <person name="Echaide I.E."/>
            <person name="Farber M."/>
            <person name="Gahlot S."/>
            <person name="Gamble J."/>
            <person name="Gupta D."/>
            <person name="Gupta Y."/>
            <person name="Jackson L."/>
            <person name="Malandrin L."/>
            <person name="Malas T.B."/>
            <person name="Moussa E."/>
            <person name="Nair M."/>
            <person name="Reid A.J."/>
            <person name="Sanders M."/>
            <person name="Sharma J."/>
            <person name="Tracey A."/>
            <person name="Quail M.A."/>
            <person name="Weir W."/>
            <person name="Wastling J.M."/>
            <person name="Hall N."/>
            <person name="Willadsen P."/>
            <person name="Lingelbach K."/>
            <person name="Shiels B."/>
            <person name="Tait A."/>
            <person name="Berriman M."/>
            <person name="Allred D.R."/>
            <person name="Pain A."/>
        </authorList>
    </citation>
    <scope>NUCLEOTIDE SEQUENCE</scope>
    <source>
        <strain evidence="6">1802A</strain>
    </source>
</reference>
<feature type="transmembrane region" description="Helical" evidence="5">
    <location>
        <begin position="167"/>
        <end position="185"/>
    </location>
</feature>
<feature type="transmembrane region" description="Helical" evidence="5">
    <location>
        <begin position="191"/>
        <end position="211"/>
    </location>
</feature>
<dbReference type="GO" id="GO:0046873">
    <property type="term" value="F:metal ion transmembrane transporter activity"/>
    <property type="evidence" value="ECO:0007669"/>
    <property type="project" value="InterPro"/>
</dbReference>
<gene>
    <name evidence="6" type="ORF">X943_002455</name>
</gene>
<keyword evidence="4 5" id="KW-0472">Membrane</keyword>
<proteinExistence type="predicted"/>
<reference evidence="6" key="2">
    <citation type="submission" date="2021-05" db="EMBL/GenBank/DDBJ databases">
        <authorList>
            <person name="Pain A."/>
        </authorList>
    </citation>
    <scope>NUCLEOTIDE SEQUENCE</scope>
    <source>
        <strain evidence="6">1802A</strain>
    </source>
</reference>
<feature type="transmembrane region" description="Helical" evidence="5">
    <location>
        <begin position="7"/>
        <end position="27"/>
    </location>
</feature>
<dbReference type="Proteomes" id="UP001195914">
    <property type="component" value="Unassembled WGS sequence"/>
</dbReference>
<name>A0AAD9GD83_BABDI</name>
<feature type="transmembrane region" description="Helical" evidence="5">
    <location>
        <begin position="286"/>
        <end position="306"/>
    </location>
</feature>
<feature type="transmembrane region" description="Helical" evidence="5">
    <location>
        <begin position="223"/>
        <end position="246"/>
    </location>
</feature>
<evidence type="ECO:0000256" key="5">
    <source>
        <dbReference type="SAM" id="Phobius"/>
    </source>
</evidence>
<dbReference type="EMBL" id="JAHBMH010000044">
    <property type="protein sequence ID" value="KAK1936268.1"/>
    <property type="molecule type" value="Genomic_DNA"/>
</dbReference>
<dbReference type="Pfam" id="PF02535">
    <property type="entry name" value="Zip"/>
    <property type="match status" value="1"/>
</dbReference>
<dbReference type="GO" id="GO:0016020">
    <property type="term" value="C:membrane"/>
    <property type="evidence" value="ECO:0007669"/>
    <property type="project" value="UniProtKB-SubCell"/>
</dbReference>
<organism evidence="6 7">
    <name type="scientific">Babesia divergens</name>
    <dbReference type="NCBI Taxonomy" id="32595"/>
    <lineage>
        <taxon>Eukaryota</taxon>
        <taxon>Sar</taxon>
        <taxon>Alveolata</taxon>
        <taxon>Apicomplexa</taxon>
        <taxon>Aconoidasida</taxon>
        <taxon>Piroplasmida</taxon>
        <taxon>Babesiidae</taxon>
        <taxon>Babesia</taxon>
    </lineage>
</organism>
<evidence type="ECO:0000313" key="6">
    <source>
        <dbReference type="EMBL" id="KAK1936268.1"/>
    </source>
</evidence>
<keyword evidence="3 5" id="KW-1133">Transmembrane helix</keyword>
<dbReference type="InterPro" id="IPR003689">
    <property type="entry name" value="ZIP"/>
</dbReference>
<feature type="transmembrane region" description="Helical" evidence="5">
    <location>
        <begin position="77"/>
        <end position="96"/>
    </location>
</feature>
<evidence type="ECO:0000256" key="2">
    <source>
        <dbReference type="ARBA" id="ARBA00022692"/>
    </source>
</evidence>
<accession>A0AAD9GD83</accession>
<keyword evidence="7" id="KW-1185">Reference proteome</keyword>